<dbReference type="Proteomes" id="UP000464669">
    <property type="component" value="Segment"/>
</dbReference>
<keyword evidence="3" id="KW-1185">Reference proteome</keyword>
<gene>
    <name evidence="2" type="ORF">N1M2_152</name>
</gene>
<name>A0A6B7ZF27_9CAUD</name>
<evidence type="ECO:0000313" key="3">
    <source>
        <dbReference type="Proteomes" id="UP000464669"/>
    </source>
</evidence>
<keyword evidence="1" id="KW-0175">Coiled coil</keyword>
<sequence length="79" mass="9163">MKAQFRITRRKLIEEMKNLRKMRAAAKGNPDMKDRYRELGERIVETQTKIDQLNVALGIPVMTNKGFAKHHGVGKVDRK</sequence>
<feature type="coiled-coil region" evidence="1">
    <location>
        <begin position="2"/>
        <end position="56"/>
    </location>
</feature>
<evidence type="ECO:0000313" key="2">
    <source>
        <dbReference type="EMBL" id="QGH72015.1"/>
    </source>
</evidence>
<accession>A0A6B7ZF27</accession>
<reference evidence="2 3" key="1">
    <citation type="submission" date="2019-11" db="EMBL/GenBank/DDBJ databases">
        <authorList>
            <person name="Lewis R."/>
            <person name="Clooney A.G."/>
            <person name="Stockdale S.R."/>
            <person name="Buttimer C."/>
            <person name="Draper L.A."/>
            <person name="Ross R.P."/>
            <person name="Hill C."/>
        </authorList>
    </citation>
    <scope>NUCLEOTIDE SEQUENCE [LARGE SCALE GENOMIC DNA]</scope>
</reference>
<organism evidence="2 3">
    <name type="scientific">Klebsiella phage N1M2</name>
    <dbReference type="NCBI Taxonomy" id="2664939"/>
    <lineage>
        <taxon>Viruses</taxon>
        <taxon>Duplodnaviria</taxon>
        <taxon>Heunggongvirae</taxon>
        <taxon>Uroviricota</taxon>
        <taxon>Caudoviricetes</taxon>
        <taxon>Chimalliviridae</taxon>
        <taxon>Nimduovirus</taxon>
        <taxon>Nimduovirus N1M2</taxon>
    </lineage>
</organism>
<protein>
    <submittedName>
        <fullName evidence="2">TPR-2 domain protein</fullName>
    </submittedName>
</protein>
<evidence type="ECO:0000256" key="1">
    <source>
        <dbReference type="SAM" id="Coils"/>
    </source>
</evidence>
<proteinExistence type="predicted"/>
<dbReference type="EMBL" id="MN642089">
    <property type="protein sequence ID" value="QGH72015.1"/>
    <property type="molecule type" value="Genomic_DNA"/>
</dbReference>